<dbReference type="PANTHER" id="PTHR38042">
    <property type="entry name" value="UROPORPHYRINOGEN-III SYNTHASE, CHLOROPLASTIC"/>
    <property type="match status" value="1"/>
</dbReference>
<dbReference type="UniPathway" id="UPA00251">
    <property type="reaction ID" value="UER00320"/>
</dbReference>
<dbReference type="CDD" id="cd06578">
    <property type="entry name" value="HemD"/>
    <property type="match status" value="1"/>
</dbReference>
<proteinExistence type="inferred from homology"/>
<dbReference type="GO" id="GO:0006780">
    <property type="term" value="P:uroporphyrinogen III biosynthetic process"/>
    <property type="evidence" value="ECO:0007669"/>
    <property type="project" value="UniProtKB-UniRule"/>
</dbReference>
<evidence type="ECO:0000256" key="9">
    <source>
        <dbReference type="RuleBase" id="RU366031"/>
    </source>
</evidence>
<comment type="similarity">
    <text evidence="2 9">Belongs to the uroporphyrinogen-III synthase family.</text>
</comment>
<evidence type="ECO:0000256" key="4">
    <source>
        <dbReference type="ARBA" id="ARBA00023239"/>
    </source>
</evidence>
<evidence type="ECO:0000259" key="10">
    <source>
        <dbReference type="Pfam" id="PF02602"/>
    </source>
</evidence>
<dbReference type="InterPro" id="IPR039793">
    <property type="entry name" value="UROS/Hem4"/>
</dbReference>
<evidence type="ECO:0000256" key="1">
    <source>
        <dbReference type="ARBA" id="ARBA00004772"/>
    </source>
</evidence>
<keyword evidence="5 9" id="KW-0627">Porphyrin biosynthesis</keyword>
<dbReference type="OrthoDB" id="9787650at2"/>
<accession>A0A0S2K9T8</accession>
<comment type="function">
    <text evidence="6 9">Catalyzes cyclization of the linear tetrapyrrole, hydroxymethylbilane, to the macrocyclic uroporphyrinogen III.</text>
</comment>
<comment type="catalytic activity">
    <reaction evidence="8 9">
        <text>hydroxymethylbilane = uroporphyrinogen III + H2O</text>
        <dbReference type="Rhea" id="RHEA:18965"/>
        <dbReference type="ChEBI" id="CHEBI:15377"/>
        <dbReference type="ChEBI" id="CHEBI:57308"/>
        <dbReference type="ChEBI" id="CHEBI:57845"/>
        <dbReference type="EC" id="4.2.1.75"/>
    </reaction>
</comment>
<evidence type="ECO:0000256" key="8">
    <source>
        <dbReference type="ARBA" id="ARBA00048617"/>
    </source>
</evidence>
<dbReference type="Pfam" id="PF02602">
    <property type="entry name" value="HEM4"/>
    <property type="match status" value="1"/>
</dbReference>
<dbReference type="PANTHER" id="PTHR38042:SF1">
    <property type="entry name" value="UROPORPHYRINOGEN-III SYNTHASE, CHLOROPLASTIC"/>
    <property type="match status" value="1"/>
</dbReference>
<gene>
    <name evidence="11" type="ORF">PS2015_429</name>
</gene>
<sequence length="262" mass="28831">MSGDQQLAGLTVLLTRPAGRSDSLARAIEQRGGRVCEMPLIEIEPVSEPELHEQIKARIIDLDRYEMAIFVSTNAARLGMEWIDSYWPQLPKGLSAYAVGPTTAETLQAFSWPVYCSDKGVTSEDLLALPGLKNIHGQRVALFRGVGGRELIAETLRERGAQVDYIELYHRHTPDYTSDAVAEMITECHVNAIVVTSAQILDVLLHSLHHKLDVVQTIPLLVPSERVRQRALDAGLSRVITTGGASDEFILRSLNELVLTAG</sequence>
<organism evidence="11 12">
    <name type="scientific">Pseudohongiella spirulinae</name>
    <dbReference type="NCBI Taxonomy" id="1249552"/>
    <lineage>
        <taxon>Bacteria</taxon>
        <taxon>Pseudomonadati</taxon>
        <taxon>Pseudomonadota</taxon>
        <taxon>Gammaproteobacteria</taxon>
        <taxon>Pseudomonadales</taxon>
        <taxon>Pseudohongiellaceae</taxon>
        <taxon>Pseudohongiella</taxon>
    </lineage>
</organism>
<comment type="pathway">
    <text evidence="1 9">Porphyrin-containing compound metabolism; protoporphyrin-IX biosynthesis; coproporphyrinogen-III from 5-aminolevulinate: step 3/4.</text>
</comment>
<feature type="domain" description="Tetrapyrrole biosynthesis uroporphyrinogen III synthase" evidence="10">
    <location>
        <begin position="22"/>
        <end position="240"/>
    </location>
</feature>
<keyword evidence="4 9" id="KW-0456">Lyase</keyword>
<reference evidence="11 12" key="1">
    <citation type="submission" date="2015-11" db="EMBL/GenBank/DDBJ databases">
        <authorList>
            <person name="Zhang Y."/>
            <person name="Guo Z."/>
        </authorList>
    </citation>
    <scope>NUCLEOTIDE SEQUENCE [LARGE SCALE GENOMIC DNA]</scope>
    <source>
        <strain evidence="11 12">KCTC 32221</strain>
    </source>
</reference>
<dbReference type="STRING" id="1249552.PS2015_429"/>
<evidence type="ECO:0000256" key="6">
    <source>
        <dbReference type="ARBA" id="ARBA00037589"/>
    </source>
</evidence>
<dbReference type="EMBL" id="CP013189">
    <property type="protein sequence ID" value="ALO45115.1"/>
    <property type="molecule type" value="Genomic_DNA"/>
</dbReference>
<keyword evidence="12" id="KW-1185">Reference proteome</keyword>
<evidence type="ECO:0000256" key="2">
    <source>
        <dbReference type="ARBA" id="ARBA00008133"/>
    </source>
</evidence>
<evidence type="ECO:0000256" key="3">
    <source>
        <dbReference type="ARBA" id="ARBA00013109"/>
    </source>
</evidence>
<evidence type="ECO:0000313" key="11">
    <source>
        <dbReference type="EMBL" id="ALO45115.1"/>
    </source>
</evidence>
<dbReference type="RefSeq" id="WP_058020615.1">
    <property type="nucleotide sequence ID" value="NZ_CP013189.1"/>
</dbReference>
<evidence type="ECO:0000313" key="12">
    <source>
        <dbReference type="Proteomes" id="UP000065641"/>
    </source>
</evidence>
<dbReference type="Proteomes" id="UP000065641">
    <property type="component" value="Chromosome"/>
</dbReference>
<dbReference type="GO" id="GO:0006782">
    <property type="term" value="P:protoporphyrinogen IX biosynthetic process"/>
    <property type="evidence" value="ECO:0007669"/>
    <property type="project" value="UniProtKB-UniRule"/>
</dbReference>
<dbReference type="EC" id="4.2.1.75" evidence="3 9"/>
<dbReference type="KEGG" id="pspi:PS2015_429"/>
<name>A0A0S2K9T8_9GAMM</name>
<protein>
    <recommendedName>
        <fullName evidence="7 9">Uroporphyrinogen-III synthase</fullName>
        <ecNumber evidence="3 9">4.2.1.75</ecNumber>
    </recommendedName>
</protein>
<dbReference type="AlphaFoldDB" id="A0A0S2K9T8"/>
<evidence type="ECO:0000256" key="5">
    <source>
        <dbReference type="ARBA" id="ARBA00023244"/>
    </source>
</evidence>
<evidence type="ECO:0000256" key="7">
    <source>
        <dbReference type="ARBA" id="ARBA00040167"/>
    </source>
</evidence>
<dbReference type="InterPro" id="IPR003754">
    <property type="entry name" value="4pyrrol_synth_uPrphyn_synth"/>
</dbReference>
<dbReference type="Gene3D" id="3.40.50.10090">
    <property type="match status" value="2"/>
</dbReference>
<dbReference type="InterPro" id="IPR036108">
    <property type="entry name" value="4pyrrol_syn_uPrphyn_synt_sf"/>
</dbReference>
<dbReference type="GO" id="GO:0004852">
    <property type="term" value="F:uroporphyrinogen-III synthase activity"/>
    <property type="evidence" value="ECO:0007669"/>
    <property type="project" value="UniProtKB-UniRule"/>
</dbReference>
<dbReference type="SUPFAM" id="SSF69618">
    <property type="entry name" value="HemD-like"/>
    <property type="match status" value="1"/>
</dbReference>